<evidence type="ECO:0000259" key="1">
    <source>
        <dbReference type="Pfam" id="PF06985"/>
    </source>
</evidence>
<proteinExistence type="predicted"/>
<dbReference type="Pfam" id="PF06985">
    <property type="entry name" value="HET"/>
    <property type="match status" value="1"/>
</dbReference>
<gene>
    <name evidence="2" type="ORF">HDK90DRAFT_421685</name>
</gene>
<evidence type="ECO:0000313" key="2">
    <source>
        <dbReference type="EMBL" id="KAK8224609.1"/>
    </source>
</evidence>
<organism evidence="2 3">
    <name type="scientific">Phyllosticta capitalensis</name>
    <dbReference type="NCBI Taxonomy" id="121624"/>
    <lineage>
        <taxon>Eukaryota</taxon>
        <taxon>Fungi</taxon>
        <taxon>Dikarya</taxon>
        <taxon>Ascomycota</taxon>
        <taxon>Pezizomycotina</taxon>
        <taxon>Dothideomycetes</taxon>
        <taxon>Dothideomycetes incertae sedis</taxon>
        <taxon>Botryosphaeriales</taxon>
        <taxon>Phyllostictaceae</taxon>
        <taxon>Phyllosticta</taxon>
    </lineage>
</organism>
<name>A0ABR1YBP0_9PEZI</name>
<feature type="domain" description="Heterokaryon incompatibility" evidence="1">
    <location>
        <begin position="139"/>
        <end position="293"/>
    </location>
</feature>
<dbReference type="Proteomes" id="UP001492380">
    <property type="component" value="Unassembled WGS sequence"/>
</dbReference>
<evidence type="ECO:0000313" key="3">
    <source>
        <dbReference type="Proteomes" id="UP001492380"/>
    </source>
</evidence>
<dbReference type="InterPro" id="IPR010730">
    <property type="entry name" value="HET"/>
</dbReference>
<feature type="non-terminal residue" evidence="2">
    <location>
        <position position="427"/>
    </location>
</feature>
<reference evidence="2 3" key="1">
    <citation type="submission" date="2024-04" db="EMBL/GenBank/DDBJ databases">
        <title>Phyllosticta paracitricarpa is synonymous to the EU quarantine fungus P. citricarpa based on phylogenomic analyses.</title>
        <authorList>
            <consortium name="Lawrence Berkeley National Laboratory"/>
            <person name="Van Ingen-Buijs V.A."/>
            <person name="Van Westerhoven A.C."/>
            <person name="Haridas S."/>
            <person name="Skiadas P."/>
            <person name="Martin F."/>
            <person name="Groenewald J.Z."/>
            <person name="Crous P.W."/>
            <person name="Seidl M.F."/>
        </authorList>
    </citation>
    <scope>NUCLEOTIDE SEQUENCE [LARGE SCALE GENOMIC DNA]</scope>
    <source>
        <strain evidence="2 3">CBS 123374</strain>
    </source>
</reference>
<dbReference type="EMBL" id="JBBWRZ010000012">
    <property type="protein sequence ID" value="KAK8224609.1"/>
    <property type="molecule type" value="Genomic_DNA"/>
</dbReference>
<dbReference type="PANTHER" id="PTHR33112">
    <property type="entry name" value="DOMAIN PROTEIN, PUTATIVE-RELATED"/>
    <property type="match status" value="1"/>
</dbReference>
<protein>
    <submittedName>
        <fullName evidence="2">Heterokaryon incompatibility protein-domain-containing protein</fullName>
    </submittedName>
</protein>
<accession>A0ABR1YBP0</accession>
<comment type="caution">
    <text evidence="2">The sequence shown here is derived from an EMBL/GenBank/DDBJ whole genome shotgun (WGS) entry which is preliminary data.</text>
</comment>
<sequence length="427" mass="48988">MSWDLADKSLYVRWAEADIWTSTQLERHTGLPSNESLILYGEIPEIQANFATGPHGHIEVFTLPGAPTPWPEVGSSRFLQRKTSSRESFNQVKSWLTDCFQSHDRCNSPKHGSLLPKRLIDVLGDSVKLVETHDKESRYLCLSHCWGDSTKHPRPLETTKNNFCGHKNGIHWAALPKTFQDAILSVRFLGESYIWIDSLCIIQDCREDWYQESAKMASIYQNSLLTLAATTSTNSSEGLLSIPDKEYEPLPFHVKYLDGVPFTIYCRKALSHWFGPERSETPPLLTRAWAFQELNLSPRILRFGYQELIWECKELTSCECGIWDNSKSRCPQNMMRLKLDQPVEVQKYVQSTWQLVVSKYSQLELTKASDRLPAIAGIAKQIQVSQEGGEYLSGLWKHSLIHDIEWYIHDISRSTRDTSFAPSWSWA</sequence>
<keyword evidence="3" id="KW-1185">Reference proteome</keyword>
<dbReference type="PANTHER" id="PTHR33112:SF16">
    <property type="entry name" value="HETEROKARYON INCOMPATIBILITY DOMAIN-CONTAINING PROTEIN"/>
    <property type="match status" value="1"/>
</dbReference>